<dbReference type="InterPro" id="IPR038880">
    <property type="entry name" value="MJ0871-like"/>
</dbReference>
<keyword evidence="1" id="KW-1133">Transmembrane helix</keyword>
<dbReference type="EMBL" id="AP013035">
    <property type="protein sequence ID" value="BAT71970.1"/>
    <property type="molecule type" value="Genomic_DNA"/>
</dbReference>
<evidence type="ECO:0008006" key="4">
    <source>
        <dbReference type="Google" id="ProtNLM"/>
    </source>
</evidence>
<sequence length="303" mass="32738">MFKVPVQVFFILFCGVFAARYADSKGLSQKLLNRFGGVFTKFGVPNRLVMVFFVSFLAGFAGEAMLSLLVSEGALEGDDLIPGLMLINFPIFVSFIPLVLGITVPLIGVVGVYYICAQLGISLVISATGLLLFVLRREREANSACEIGVPNASNKNVKEIAKESFKVSLKVSLVVLFAVSAIHFLSEMGFVQLMIKAASRLDFRCFPHEVMPVSFAHALHLAAGAAVGGKLLAMGIPGKKILLGMLWGYVLGTPIRGAINILPRYCALFGVSRGFRAWCTVQLFRSLVGATFAICFCRLLVGL</sequence>
<keyword evidence="1" id="KW-0812">Transmembrane</keyword>
<keyword evidence="1" id="KW-0472">Membrane</keyword>
<dbReference type="Proteomes" id="UP000063234">
    <property type="component" value="Chromosome"/>
</dbReference>
<keyword evidence="3" id="KW-1185">Reference proteome</keyword>
<dbReference type="PANTHER" id="PTHR38139">
    <property type="entry name" value="GATE DOMAIN-CONTAINING PROTEIN"/>
    <property type="match status" value="1"/>
</dbReference>
<feature type="transmembrane region" description="Helical" evidence="1">
    <location>
        <begin position="83"/>
        <end position="106"/>
    </location>
</feature>
<reference evidence="3" key="1">
    <citation type="journal article" date="2018" name="Science">
        <title>A primordial and reversible TCA cycle in a facultatively chemolithoautotrophic thermophile.</title>
        <authorList>
            <person name="Nunoura T."/>
            <person name="Chikaraishi Y."/>
            <person name="Izaki R."/>
            <person name="Suwa T."/>
            <person name="Sato T."/>
            <person name="Harada T."/>
            <person name="Mori K."/>
            <person name="Kato Y."/>
            <person name="Miyazaki M."/>
            <person name="Shimamura S."/>
            <person name="Yanagawa K."/>
            <person name="Shuto A."/>
            <person name="Ohkouchi N."/>
            <person name="Fujita N."/>
            <person name="Takaki Y."/>
            <person name="Atomi H."/>
            <person name="Takai K."/>
        </authorList>
    </citation>
    <scope>NUCLEOTIDE SEQUENCE [LARGE SCALE GENOMIC DNA]</scope>
    <source>
        <strain evidence="3">DSM 17441 / JCM 13301 / NBRC 103674 / ABI70S6</strain>
    </source>
</reference>
<name>A0A0S3QUI2_THET7</name>
<evidence type="ECO:0000313" key="3">
    <source>
        <dbReference type="Proteomes" id="UP000063234"/>
    </source>
</evidence>
<feature type="transmembrane region" description="Helical" evidence="1">
    <location>
        <begin position="171"/>
        <end position="195"/>
    </location>
</feature>
<dbReference type="KEGG" id="ttk:TST_1178"/>
<feature type="transmembrane region" description="Helical" evidence="1">
    <location>
        <begin position="48"/>
        <end position="71"/>
    </location>
</feature>
<feature type="transmembrane region" description="Helical" evidence="1">
    <location>
        <begin position="241"/>
        <end position="262"/>
    </location>
</feature>
<feature type="transmembrane region" description="Helical" evidence="1">
    <location>
        <begin position="112"/>
        <end position="135"/>
    </location>
</feature>
<proteinExistence type="predicted"/>
<evidence type="ECO:0000256" key="1">
    <source>
        <dbReference type="SAM" id="Phobius"/>
    </source>
</evidence>
<feature type="transmembrane region" description="Helical" evidence="1">
    <location>
        <begin position="215"/>
        <end position="234"/>
    </location>
</feature>
<dbReference type="RefSeq" id="WP_068549960.1">
    <property type="nucleotide sequence ID" value="NZ_AP013035.1"/>
</dbReference>
<feature type="transmembrane region" description="Helical" evidence="1">
    <location>
        <begin position="282"/>
        <end position="301"/>
    </location>
</feature>
<dbReference type="PANTHER" id="PTHR38139:SF1">
    <property type="entry name" value="NUCLEOSIDE TRANSPORTER_FEOB GTPASE GATE DOMAIN-CONTAINING PROTEIN"/>
    <property type="match status" value="1"/>
</dbReference>
<gene>
    <name evidence="2" type="ORF">TST_1178</name>
</gene>
<organism evidence="2 3">
    <name type="scientific">Thermosulfidibacter takaii (strain DSM 17441 / JCM 13301 / NBRC 103674 / ABI70S6)</name>
    <dbReference type="NCBI Taxonomy" id="1298851"/>
    <lineage>
        <taxon>Bacteria</taxon>
        <taxon>Pseudomonadati</taxon>
        <taxon>Thermosulfidibacterota</taxon>
        <taxon>Thermosulfidibacteria</taxon>
        <taxon>Thermosulfidibacterales</taxon>
        <taxon>Thermosulfidibacteraceae</taxon>
    </lineage>
</organism>
<dbReference type="AlphaFoldDB" id="A0A0S3QUI2"/>
<evidence type="ECO:0000313" key="2">
    <source>
        <dbReference type="EMBL" id="BAT71970.1"/>
    </source>
</evidence>
<accession>A0A0S3QUI2</accession>
<dbReference type="STRING" id="1298851.TST_1178"/>
<protein>
    <recommendedName>
        <fullName evidence="4">Nucleoside recognition protein</fullName>
    </recommendedName>
</protein>